<dbReference type="RefSeq" id="WP_154048745.1">
    <property type="nucleotide sequence ID" value="NZ_LR217722.1"/>
</dbReference>
<feature type="domain" description="PTS EIIA type-1" evidence="4">
    <location>
        <begin position="8"/>
        <end position="124"/>
    </location>
</feature>
<keyword evidence="1" id="KW-0813">Transport</keyword>
<dbReference type="Pfam" id="PF00358">
    <property type="entry name" value="PTS_EIIA_1"/>
    <property type="match status" value="1"/>
</dbReference>
<dbReference type="InterPro" id="IPR001127">
    <property type="entry name" value="PTS_EIIA_1_perm"/>
</dbReference>
<evidence type="ECO:0000256" key="2">
    <source>
        <dbReference type="ARBA" id="ARBA00022597"/>
    </source>
</evidence>
<dbReference type="GO" id="GO:0016740">
    <property type="term" value="F:transferase activity"/>
    <property type="evidence" value="ECO:0007669"/>
    <property type="project" value="UniProtKB-KW"/>
</dbReference>
<dbReference type="OrthoDB" id="6554000at2"/>
<keyword evidence="2" id="KW-0762">Sugar transport</keyword>
<proteinExistence type="predicted"/>
<evidence type="ECO:0000256" key="3">
    <source>
        <dbReference type="ARBA" id="ARBA00022679"/>
    </source>
</evidence>
<dbReference type="Proteomes" id="UP000294413">
    <property type="component" value="Chromosome 1"/>
</dbReference>
<dbReference type="SUPFAM" id="SSF51261">
    <property type="entry name" value="Duplicated hybrid motif"/>
    <property type="match status" value="1"/>
</dbReference>
<sequence>MNKKKRYILSPITGIIQNIFDIKNTIINQKKIIIHSNKKIIVSPCNGQIKNYYPKKIKFIIQSEYGAQIVIKNKIFKKKNQKYAYIPINKESINIYAGKILFLINNTNLHDQSIYLETTVNIICKQKINNLKKKSHKIQAGITVLAFI</sequence>
<dbReference type="GO" id="GO:0009401">
    <property type="term" value="P:phosphoenolpyruvate-dependent sugar phosphotransferase system"/>
    <property type="evidence" value="ECO:0007669"/>
    <property type="project" value="InterPro"/>
</dbReference>
<keyword evidence="3" id="KW-0808">Transferase</keyword>
<dbReference type="Gene3D" id="2.70.70.10">
    <property type="entry name" value="Glucose Permease (Domain IIA)"/>
    <property type="match status" value="1"/>
</dbReference>
<organism evidence="5 6">
    <name type="scientific">Buchnera aphidicola</name>
    <name type="common">Cinara splendens</name>
    <dbReference type="NCBI Taxonomy" id="2518979"/>
    <lineage>
        <taxon>Bacteria</taxon>
        <taxon>Pseudomonadati</taxon>
        <taxon>Pseudomonadota</taxon>
        <taxon>Gammaproteobacteria</taxon>
        <taxon>Enterobacterales</taxon>
        <taxon>Erwiniaceae</taxon>
        <taxon>Buchnera</taxon>
    </lineage>
</organism>
<evidence type="ECO:0000313" key="5">
    <source>
        <dbReference type="EMBL" id="VFP84807.1"/>
    </source>
</evidence>
<evidence type="ECO:0000256" key="1">
    <source>
        <dbReference type="ARBA" id="ARBA00022448"/>
    </source>
</evidence>
<dbReference type="AlphaFoldDB" id="A0A451DDV3"/>
<name>A0A451DDV3_9GAMM</name>
<reference evidence="5 6" key="1">
    <citation type="submission" date="2019-02" db="EMBL/GenBank/DDBJ databases">
        <authorList>
            <person name="Manzano-Marin A."/>
            <person name="Manzano-Marin A."/>
        </authorList>
    </citation>
    <scope>NUCLEOTIDE SEQUENCE [LARGE SCALE GENOMIC DNA]</scope>
    <source>
        <strain evidence="5 6">BuCisplendens</strain>
    </source>
</reference>
<evidence type="ECO:0000313" key="6">
    <source>
        <dbReference type="Proteomes" id="UP000294413"/>
    </source>
</evidence>
<dbReference type="EMBL" id="LR217722">
    <property type="protein sequence ID" value="VFP84807.1"/>
    <property type="molecule type" value="Genomic_DNA"/>
</dbReference>
<gene>
    <name evidence="5" type="primary">crr</name>
    <name evidence="5" type="ORF">BUCISPPA3004_039</name>
</gene>
<accession>A0A451DDV3</accession>
<evidence type="ECO:0000259" key="4">
    <source>
        <dbReference type="Pfam" id="PF00358"/>
    </source>
</evidence>
<dbReference type="InterPro" id="IPR011055">
    <property type="entry name" value="Dup_hybrid_motif"/>
</dbReference>
<protein>
    <submittedName>
        <fullName evidence="5">PTS system glucose-specific EIIA component</fullName>
    </submittedName>
</protein>